<evidence type="ECO:0000313" key="1">
    <source>
        <dbReference type="EMBL" id="SBS92733.1"/>
    </source>
</evidence>
<dbReference type="Proteomes" id="UP000078560">
    <property type="component" value="Unassembled WGS sequence"/>
</dbReference>
<gene>
    <name evidence="1" type="ORF">POVCU2_0076020</name>
</gene>
<reference evidence="2" key="1">
    <citation type="submission" date="2016-05" db="EMBL/GenBank/DDBJ databases">
        <authorList>
            <person name="Naeem Raeece"/>
        </authorList>
    </citation>
    <scope>NUCLEOTIDE SEQUENCE [LARGE SCALE GENOMIC DNA]</scope>
</reference>
<accession>A0A1A8WII4</accession>
<dbReference type="InterPro" id="IPR008780">
    <property type="entry name" value="Plasmodium_Vir"/>
</dbReference>
<evidence type="ECO:0000313" key="2">
    <source>
        <dbReference type="Proteomes" id="UP000078560"/>
    </source>
</evidence>
<proteinExistence type="predicted"/>
<name>A0A1A8WII4_PLAOA</name>
<dbReference type="AlphaFoldDB" id="A0A1A8WII4"/>
<protein>
    <submittedName>
        <fullName evidence="1">PIR Superfamily Protein</fullName>
    </submittedName>
</protein>
<dbReference type="Pfam" id="PF05795">
    <property type="entry name" value="Plasmodium_Vir"/>
    <property type="match status" value="2"/>
</dbReference>
<organism evidence="1 2">
    <name type="scientific">Plasmodium ovale curtisi</name>
    <dbReference type="NCBI Taxonomy" id="864141"/>
    <lineage>
        <taxon>Eukaryota</taxon>
        <taxon>Sar</taxon>
        <taxon>Alveolata</taxon>
        <taxon>Apicomplexa</taxon>
        <taxon>Aconoidasida</taxon>
        <taxon>Haemosporida</taxon>
        <taxon>Plasmodiidae</taxon>
        <taxon>Plasmodium</taxon>
        <taxon>Plasmodium (Plasmodium)</taxon>
    </lineage>
</organism>
<sequence>MPGEISQALEESPQMYLSTLPSVQFYNDVNKDHPDLSKYSRQCDKIIVSKTNEVKEVCKKYLKYLDNSYTLWNEVKNGYDICILMNYWIYGTLTGIYAGEKTSNIIDIAFGNFQLVWDNLVIDSIKRPFYERCKPNYEMFRHKDWEKRKELYEYYVDYTSIKRQIDIYPQNCKTYYEYIEKKAPLYKYFDDLCSKEQEKCPTFYKQCENYNPNIVLPDLQCLKQMEQEEASAQALLMPHDSRQELESEAHEHGPGVLEPAAASNTVSTQENFGIGTKVGHSVLGLAPVLLTATALYRYTPVGSWIRKFGGVHQNNISDMDGGEMDGFLSHAQVSDDIFLSNTENYISYQPM</sequence>
<dbReference type="EMBL" id="FLQU01001370">
    <property type="protein sequence ID" value="SBS92733.1"/>
    <property type="molecule type" value="Genomic_DNA"/>
</dbReference>